<dbReference type="AlphaFoldDB" id="R7QAZ7"/>
<gene>
    <name evidence="3" type="ORF">CHC_T00003519001</name>
</gene>
<feature type="transmembrane region" description="Helical" evidence="1">
    <location>
        <begin position="601"/>
        <end position="622"/>
    </location>
</feature>
<keyword evidence="1" id="KW-1133">Transmembrane helix</keyword>
<feature type="transmembrane region" description="Helical" evidence="1">
    <location>
        <begin position="508"/>
        <end position="529"/>
    </location>
</feature>
<keyword evidence="1" id="KW-0812">Transmembrane</keyword>
<feature type="transmembrane region" description="Helical" evidence="1">
    <location>
        <begin position="559"/>
        <end position="580"/>
    </location>
</feature>
<feature type="transmembrane region" description="Helical" evidence="1">
    <location>
        <begin position="12"/>
        <end position="35"/>
    </location>
</feature>
<sequence>MTHAPRTILNRELRAAAILSIPTCIFLIIFLALLLEYGGHRYAHLSVNPFCKIPPSHTPAARPPVTVLLHISDLHVNDIDDGSAKRNLRRFQNDILPRWAPLASAVLVSGDLVNAVASRRYPFGGRSAQLATEWGWLKEYAAQVNKSVPWLTVHGNHDTFGTSVQQNPYVDTCAATNEPVQMTRFRGNREAADVFALDCTLEKPLHRPLNFFGDGRRAAAALNEALSEVNSNGDAGMALGFGHFPTAVMAGGRGVHHAAARRDQEGGLARPRLAAFLSGHLHTLKGFMPGGLQAVSRAGVLELQLPDMVQTGAYRVITLDAGSLAFKDFTIDGKAEGVDEVIVTNVPRAGLCSAGAGWGALMSSHVRLVGPQRVMEGSKLEARVDGVPLGVVKRLSSNCEKRTGEQSEKSAPEVCVIAYGVPWNASLYDDGQPHLLTIHSASQRHASHPFSFNGVPETGMKARVIRLLSALFSLSDFEAMSPKLCSLGFLFTFAFCIPGLLRKRAATFVLFTMAALLRFGPAFIVTYQLREADAGLGMAGLKSVWLPSSFHPSGVDLPYTLSVTVLFGSLVPVSFLDAVMSSRQATILQRSTVARVWVPFYLLKSLSWCLEVVGAHGILAVLISPSCVPLFIACSVSVMMSFNALAKKED</sequence>
<evidence type="ECO:0000256" key="1">
    <source>
        <dbReference type="SAM" id="Phobius"/>
    </source>
</evidence>
<accession>R7QAZ7</accession>
<evidence type="ECO:0000313" key="3">
    <source>
        <dbReference type="EMBL" id="CDF34948.1"/>
    </source>
</evidence>
<evidence type="ECO:0000313" key="4">
    <source>
        <dbReference type="Proteomes" id="UP000012073"/>
    </source>
</evidence>
<protein>
    <recommendedName>
        <fullName evidence="2">Calcineurin-like phosphoesterase domain-containing protein</fullName>
    </recommendedName>
</protein>
<name>R7QAZ7_CHOCR</name>
<dbReference type="InterPro" id="IPR029052">
    <property type="entry name" value="Metallo-depent_PP-like"/>
</dbReference>
<dbReference type="Gene3D" id="3.60.21.10">
    <property type="match status" value="1"/>
</dbReference>
<dbReference type="KEGG" id="ccp:CHC_T00003519001"/>
<dbReference type="Proteomes" id="UP000012073">
    <property type="component" value="Unassembled WGS sequence"/>
</dbReference>
<evidence type="ECO:0000259" key="2">
    <source>
        <dbReference type="Pfam" id="PF00149"/>
    </source>
</evidence>
<organism evidence="3 4">
    <name type="scientific">Chondrus crispus</name>
    <name type="common">Carrageen Irish moss</name>
    <name type="synonym">Polymorpha crispa</name>
    <dbReference type="NCBI Taxonomy" id="2769"/>
    <lineage>
        <taxon>Eukaryota</taxon>
        <taxon>Rhodophyta</taxon>
        <taxon>Florideophyceae</taxon>
        <taxon>Rhodymeniophycidae</taxon>
        <taxon>Gigartinales</taxon>
        <taxon>Gigartinaceae</taxon>
        <taxon>Chondrus</taxon>
    </lineage>
</organism>
<dbReference type="Pfam" id="PF00149">
    <property type="entry name" value="Metallophos"/>
    <property type="match status" value="1"/>
</dbReference>
<dbReference type="GO" id="GO:0016787">
    <property type="term" value="F:hydrolase activity"/>
    <property type="evidence" value="ECO:0007669"/>
    <property type="project" value="InterPro"/>
</dbReference>
<dbReference type="RefSeq" id="XP_005714767.1">
    <property type="nucleotide sequence ID" value="XM_005714710.1"/>
</dbReference>
<feature type="transmembrane region" description="Helical" evidence="1">
    <location>
        <begin position="628"/>
        <end position="646"/>
    </location>
</feature>
<dbReference type="EMBL" id="HG001711">
    <property type="protein sequence ID" value="CDF34948.1"/>
    <property type="molecule type" value="Genomic_DNA"/>
</dbReference>
<feature type="transmembrane region" description="Helical" evidence="1">
    <location>
        <begin position="480"/>
        <end position="501"/>
    </location>
</feature>
<dbReference type="PANTHER" id="PTHR14795:SF0">
    <property type="entry name" value="TRANSMEMBRANE PROTEIN 62"/>
    <property type="match status" value="1"/>
</dbReference>
<reference evidence="4" key="1">
    <citation type="journal article" date="2013" name="Proc. Natl. Acad. Sci. U.S.A.">
        <title>Genome structure and metabolic features in the red seaweed Chondrus crispus shed light on evolution of the Archaeplastida.</title>
        <authorList>
            <person name="Collen J."/>
            <person name="Porcel B."/>
            <person name="Carre W."/>
            <person name="Ball S.G."/>
            <person name="Chaparro C."/>
            <person name="Tonon T."/>
            <person name="Barbeyron T."/>
            <person name="Michel G."/>
            <person name="Noel B."/>
            <person name="Valentin K."/>
            <person name="Elias M."/>
            <person name="Artiguenave F."/>
            <person name="Arun A."/>
            <person name="Aury J.M."/>
            <person name="Barbosa-Neto J.F."/>
            <person name="Bothwell J.H."/>
            <person name="Bouget F.Y."/>
            <person name="Brillet L."/>
            <person name="Cabello-Hurtado F."/>
            <person name="Capella-Gutierrez S."/>
            <person name="Charrier B."/>
            <person name="Cladiere L."/>
            <person name="Cock J.M."/>
            <person name="Coelho S.M."/>
            <person name="Colleoni C."/>
            <person name="Czjzek M."/>
            <person name="Da Silva C."/>
            <person name="Delage L."/>
            <person name="Denoeud F."/>
            <person name="Deschamps P."/>
            <person name="Dittami S.M."/>
            <person name="Gabaldon T."/>
            <person name="Gachon C.M."/>
            <person name="Groisillier A."/>
            <person name="Herve C."/>
            <person name="Jabbari K."/>
            <person name="Katinka M."/>
            <person name="Kloareg B."/>
            <person name="Kowalczyk N."/>
            <person name="Labadie K."/>
            <person name="Leblanc C."/>
            <person name="Lopez P.J."/>
            <person name="McLachlan D.H."/>
            <person name="Meslet-Cladiere L."/>
            <person name="Moustafa A."/>
            <person name="Nehr Z."/>
            <person name="Nyvall Collen P."/>
            <person name="Panaud O."/>
            <person name="Partensky F."/>
            <person name="Poulain J."/>
            <person name="Rensing S.A."/>
            <person name="Rousvoal S."/>
            <person name="Samson G."/>
            <person name="Symeonidi A."/>
            <person name="Weissenbach J."/>
            <person name="Zambounis A."/>
            <person name="Wincker P."/>
            <person name="Boyen C."/>
        </authorList>
    </citation>
    <scope>NUCLEOTIDE SEQUENCE [LARGE SCALE GENOMIC DNA]</scope>
    <source>
        <strain evidence="4">cv. Stackhouse</strain>
    </source>
</reference>
<feature type="domain" description="Calcineurin-like phosphoesterase" evidence="2">
    <location>
        <begin position="68"/>
        <end position="283"/>
    </location>
</feature>
<dbReference type="InterPro" id="IPR004843">
    <property type="entry name" value="Calcineurin-like_PHP"/>
</dbReference>
<dbReference type="OrthoDB" id="45365at2759"/>
<proteinExistence type="predicted"/>
<dbReference type="STRING" id="2769.R7QAZ7"/>
<dbReference type="PANTHER" id="PTHR14795">
    <property type="entry name" value="HELICASE RELATED"/>
    <property type="match status" value="1"/>
</dbReference>
<dbReference type="Gramene" id="CDF34948">
    <property type="protein sequence ID" value="CDF34948"/>
    <property type="gene ID" value="CHC_T00003519001"/>
</dbReference>
<dbReference type="SUPFAM" id="SSF56300">
    <property type="entry name" value="Metallo-dependent phosphatases"/>
    <property type="match status" value="1"/>
</dbReference>
<keyword evidence="4" id="KW-1185">Reference proteome</keyword>
<dbReference type="GeneID" id="17322482"/>
<keyword evidence="1" id="KW-0472">Membrane</keyword>